<dbReference type="InterPro" id="IPR054712">
    <property type="entry name" value="Cas3-like_dom"/>
</dbReference>
<dbReference type="SUPFAM" id="SSF109604">
    <property type="entry name" value="HD-domain/PDEase-like"/>
    <property type="match status" value="1"/>
</dbReference>
<evidence type="ECO:0000256" key="6">
    <source>
        <dbReference type="ARBA" id="ARBA00022806"/>
    </source>
</evidence>
<keyword evidence="5" id="KW-0378">Hydrolase</keyword>
<dbReference type="AlphaFoldDB" id="A0A0N8GFL8"/>
<dbReference type="RefSeq" id="WP_054360847.1">
    <property type="nucleotide sequence ID" value="NZ_LJYW01000001.1"/>
</dbReference>
<reference evidence="11 12" key="2">
    <citation type="submission" date="2015-10" db="EMBL/GenBank/DDBJ databases">
        <title>Draft Genome Sequence of Prosthecomicrobium hirschii ATCC 27832.</title>
        <authorList>
            <person name="Daniel J."/>
            <person name="Givan S.A."/>
            <person name="Brun Y.V."/>
            <person name="Brown P.J."/>
        </authorList>
    </citation>
    <scope>NUCLEOTIDE SEQUENCE [LARGE SCALE GENOMIC DNA]</scope>
    <source>
        <strain evidence="11 12">16</strain>
    </source>
</reference>
<protein>
    <recommendedName>
        <fullName evidence="10">HD Cas3-type domain-containing protein</fullName>
    </recommendedName>
</protein>
<dbReference type="SUPFAM" id="SSF52540">
    <property type="entry name" value="P-loop containing nucleoside triphosphate hydrolases"/>
    <property type="match status" value="1"/>
</dbReference>
<dbReference type="GO" id="GO:0051607">
    <property type="term" value="P:defense response to virus"/>
    <property type="evidence" value="ECO:0007669"/>
    <property type="project" value="UniProtKB-KW"/>
</dbReference>
<dbReference type="InterPro" id="IPR013444">
    <property type="entry name" value="Helicase_Cas3_CRISPR-ass_Anaes"/>
</dbReference>
<keyword evidence="8" id="KW-0051">Antiviral defense</keyword>
<evidence type="ECO:0000313" key="11">
    <source>
        <dbReference type="EMBL" id="KPL54681.1"/>
    </source>
</evidence>
<proteinExistence type="inferred from homology"/>
<dbReference type="EMBL" id="LJYW01000001">
    <property type="protein sequence ID" value="KPL54681.1"/>
    <property type="molecule type" value="Genomic_DNA"/>
</dbReference>
<evidence type="ECO:0000256" key="8">
    <source>
        <dbReference type="ARBA" id="ARBA00023118"/>
    </source>
</evidence>
<dbReference type="Gene3D" id="1.10.3210.30">
    <property type="match status" value="1"/>
</dbReference>
<feature type="region of interest" description="Disordered" evidence="9">
    <location>
        <begin position="273"/>
        <end position="299"/>
    </location>
</feature>
<evidence type="ECO:0000259" key="10">
    <source>
        <dbReference type="PROSITE" id="PS51643"/>
    </source>
</evidence>
<dbReference type="GO" id="GO:0016787">
    <property type="term" value="F:hydrolase activity"/>
    <property type="evidence" value="ECO:0007669"/>
    <property type="project" value="UniProtKB-KW"/>
</dbReference>
<dbReference type="InterPro" id="IPR038257">
    <property type="entry name" value="CRISPR-assoc_Cas3_HD_sf"/>
</dbReference>
<dbReference type="GO" id="GO:0046872">
    <property type="term" value="F:metal ion binding"/>
    <property type="evidence" value="ECO:0007669"/>
    <property type="project" value="UniProtKB-KW"/>
</dbReference>
<dbReference type="Proteomes" id="UP000048984">
    <property type="component" value="Unassembled WGS sequence"/>
</dbReference>
<evidence type="ECO:0000313" key="12">
    <source>
        <dbReference type="Proteomes" id="UP000048984"/>
    </source>
</evidence>
<keyword evidence="4" id="KW-0547">Nucleotide-binding</keyword>
<evidence type="ECO:0000256" key="9">
    <source>
        <dbReference type="SAM" id="MobiDB-lite"/>
    </source>
</evidence>
<evidence type="ECO:0000256" key="7">
    <source>
        <dbReference type="ARBA" id="ARBA00022840"/>
    </source>
</evidence>
<dbReference type="InterPro" id="IPR027417">
    <property type="entry name" value="P-loop_NTPase"/>
</dbReference>
<evidence type="ECO:0000256" key="4">
    <source>
        <dbReference type="ARBA" id="ARBA00022741"/>
    </source>
</evidence>
<dbReference type="PROSITE" id="PS51643">
    <property type="entry name" value="HD_CAS3"/>
    <property type="match status" value="1"/>
</dbReference>
<dbReference type="GO" id="GO:0005524">
    <property type="term" value="F:ATP binding"/>
    <property type="evidence" value="ECO:0007669"/>
    <property type="project" value="UniProtKB-KW"/>
</dbReference>
<dbReference type="STRING" id="665126.ABB55_22665"/>
<keyword evidence="7" id="KW-0067">ATP-binding</keyword>
<dbReference type="Pfam" id="PF22590">
    <property type="entry name" value="Cas3-like_C_2"/>
    <property type="match status" value="1"/>
</dbReference>
<evidence type="ECO:0000256" key="1">
    <source>
        <dbReference type="ARBA" id="ARBA00006847"/>
    </source>
</evidence>
<comment type="similarity">
    <text evidence="2">In the central section; belongs to the CRISPR-associated helicase Cas3 family.</text>
</comment>
<evidence type="ECO:0000256" key="5">
    <source>
        <dbReference type="ARBA" id="ARBA00022801"/>
    </source>
</evidence>
<comment type="caution">
    <text evidence="11">The sequence shown here is derived from an EMBL/GenBank/DDBJ whole genome shotgun (WGS) entry which is preliminary data.</text>
</comment>
<sequence length="1044" mass="110370">MSADLSIEDFAAFFTEVHGVTSFPWQSRLAAEIADTGRWPEVLDLPTGSGKTAAIDVAVFNLALQADRGPDRRAPVRVAFVVDRRLVVDDAFVRARKLAQTLATATGDGAAARVAARLRRLSASDPGSGERPPLVVRRLRGGIPREDDWARTPSQPTVLCSTVDQVGSRLMFRGYGLSDRMKPIHAGLIGSDCLILLDEAHLAEPFRQTLDWVRHYRGAAWRDVTFGDGGPWGMATLTATPAVGAASFSLGADDRADPVLAARLGASKPARLVGPAKAQATRSELAEGEEEADADASTRDMGDADLLRRVDAIVAEVHRALAELRRRGMTAPAIGVVVNRVARARAVHQRLVAALGPDGIAPVLLIGPARPVDRDALAGAELAPIRTGANRPTAPLILVATQCVEAGVDIDLDGLVTELAPLDALRQRFGRLNRAGRPFLPIATILAAKSDLSPRADDPVYGKTLRAAWDHLTTMAVGAPDLVVDFGIDAFEAAIAAVPIPPDAVSRKDDAPVLMPAHLDLFAQTSPIPFPDPEIGLWLHGPNRQPASVSVIWRADIDPAIGDVRPLLLLVPPRSGEAIELPVWAVRRWLEGRTTGGGALADIPTRAPEEDGRETNSAFGRKVFRWAGDDDRSDWIAPAEIRPGDTIVAPAGYGGVDRFGWNPGSRDPATDVADAAAEPFAGRRFALRLAPGLVDVTTASGDGTATVERDETATRAVEAALAEALSAVPIARWPALRDALAAVPLSKGLVERLARLEHARGGVAGLQVHLDLYGYGNGPDADRPRGVVVVAPFGIRGGPTADEAHTGATEDDRVGSMPGFALGLGEHCRDVEAFARGFARDAGLSEALVADLALAGFLHDAGKADPRFQSLLAYGAPFGMGPGMLLAKSARRAPPDAGTRLGLTKSWRHEALSVRLAPLHPRFAEASDPELVLWLIGTHHGCGRPLYPHGDAEADASVRPLPLVDAAAVDLPPGAGPQSLGYDRDGLDWPGLFERLKARYGIWDLARLEAVLRLADHGASAAAEARAMSGEGRPAVATLRGDVA</sequence>
<name>A0A0N8GFL8_9HYPH</name>
<gene>
    <name evidence="11" type="ORF">ABB55_22665</name>
</gene>
<dbReference type="NCBIfam" id="TIGR01596">
    <property type="entry name" value="cas3_HD"/>
    <property type="match status" value="1"/>
</dbReference>
<keyword evidence="12" id="KW-1185">Reference proteome</keyword>
<keyword evidence="6" id="KW-0347">Helicase</keyword>
<keyword evidence="3" id="KW-0479">Metal-binding</keyword>
<evidence type="ECO:0000256" key="2">
    <source>
        <dbReference type="ARBA" id="ARBA00009046"/>
    </source>
</evidence>
<reference evidence="11 12" key="1">
    <citation type="submission" date="2015-09" db="EMBL/GenBank/DDBJ databases">
        <authorList>
            <consortium name="Swine Surveillance"/>
        </authorList>
    </citation>
    <scope>NUCLEOTIDE SEQUENCE [LARGE SCALE GENOMIC DNA]</scope>
    <source>
        <strain evidence="11 12">16</strain>
    </source>
</reference>
<evidence type="ECO:0000256" key="3">
    <source>
        <dbReference type="ARBA" id="ARBA00022723"/>
    </source>
</evidence>
<comment type="similarity">
    <text evidence="1">In the N-terminal section; belongs to the CRISPR-associated nuclease Cas3-HD family.</text>
</comment>
<dbReference type="Pfam" id="PF18019">
    <property type="entry name" value="Cas3_HD"/>
    <property type="match status" value="1"/>
</dbReference>
<dbReference type="GO" id="GO:0004386">
    <property type="term" value="F:helicase activity"/>
    <property type="evidence" value="ECO:0007669"/>
    <property type="project" value="UniProtKB-KW"/>
</dbReference>
<dbReference type="InterPro" id="IPR006483">
    <property type="entry name" value="CRISPR-assoc_Cas3_HD"/>
</dbReference>
<feature type="domain" description="HD Cas3-type" evidence="10">
    <location>
        <begin position="817"/>
        <end position="1018"/>
    </location>
</feature>
<dbReference type="Gene3D" id="3.40.50.300">
    <property type="entry name" value="P-loop containing nucleotide triphosphate hydrolases"/>
    <property type="match status" value="1"/>
</dbReference>
<dbReference type="NCBIfam" id="TIGR02621">
    <property type="entry name" value="cas3_GSU0051"/>
    <property type="match status" value="1"/>
</dbReference>
<organism evidence="11 12">
    <name type="scientific">Prosthecodimorpha hirschii</name>
    <dbReference type="NCBI Taxonomy" id="665126"/>
    <lineage>
        <taxon>Bacteria</taxon>
        <taxon>Pseudomonadati</taxon>
        <taxon>Pseudomonadota</taxon>
        <taxon>Alphaproteobacteria</taxon>
        <taxon>Hyphomicrobiales</taxon>
        <taxon>Ancalomicrobiaceae</taxon>
        <taxon>Prosthecodimorpha</taxon>
    </lineage>
</organism>
<accession>A0A0N8GFL8</accession>